<dbReference type="PROSITE" id="PS50405">
    <property type="entry name" value="GST_CTER"/>
    <property type="match status" value="1"/>
</dbReference>
<evidence type="ECO:0000259" key="1">
    <source>
        <dbReference type="PROSITE" id="PS50405"/>
    </source>
</evidence>
<evidence type="ECO:0000313" key="3">
    <source>
        <dbReference type="Proteomes" id="UP000463700"/>
    </source>
</evidence>
<dbReference type="SUPFAM" id="SSF47616">
    <property type="entry name" value="GST C-terminal domain-like"/>
    <property type="match status" value="1"/>
</dbReference>
<dbReference type="Pfam" id="PF00043">
    <property type="entry name" value="GST_C"/>
    <property type="match status" value="1"/>
</dbReference>
<sequence>MSCRSFHRGARSGRTILDRHPICAGDRFTLADIAAYTSAFAARQDLDWSKLPLFRAWYTRISARPGVVRGMAAF</sequence>
<evidence type="ECO:0000313" key="2">
    <source>
        <dbReference type="EMBL" id="KAE8753412.1"/>
    </source>
</evidence>
<dbReference type="InterPro" id="IPR004046">
    <property type="entry name" value="GST_C"/>
</dbReference>
<protein>
    <recommendedName>
        <fullName evidence="1">GST C-terminal domain-containing protein</fullName>
    </recommendedName>
</protein>
<gene>
    <name evidence="2" type="ORF">FSO04_45370</name>
</gene>
<feature type="domain" description="GST C-terminal" evidence="1">
    <location>
        <begin position="1"/>
        <end position="74"/>
    </location>
</feature>
<proteinExistence type="predicted"/>
<dbReference type="EMBL" id="VOSW01000232">
    <property type="protein sequence ID" value="KAE8753412.1"/>
    <property type="molecule type" value="Genomic_DNA"/>
</dbReference>
<name>A0A6N6VXM5_9BURK</name>
<dbReference type="AlphaFoldDB" id="A0A6N6VXM5"/>
<accession>A0A6N6VXM5</accession>
<dbReference type="Gene3D" id="1.20.1050.10">
    <property type="match status" value="1"/>
</dbReference>
<dbReference type="InterPro" id="IPR036282">
    <property type="entry name" value="Glutathione-S-Trfase_C_sf"/>
</dbReference>
<dbReference type="InterPro" id="IPR010987">
    <property type="entry name" value="Glutathione-S-Trfase_C-like"/>
</dbReference>
<dbReference type="RefSeq" id="WP_168436037.1">
    <property type="nucleotide sequence ID" value="NZ_VOSW01000232.1"/>
</dbReference>
<organism evidence="2 3">
    <name type="scientific">Paraburkholderia madseniana</name>
    <dbReference type="NCBI Taxonomy" id="2599607"/>
    <lineage>
        <taxon>Bacteria</taxon>
        <taxon>Pseudomonadati</taxon>
        <taxon>Pseudomonadota</taxon>
        <taxon>Betaproteobacteria</taxon>
        <taxon>Burkholderiales</taxon>
        <taxon>Burkholderiaceae</taxon>
        <taxon>Paraburkholderia</taxon>
    </lineage>
</organism>
<dbReference type="Proteomes" id="UP000463700">
    <property type="component" value="Unassembled WGS sequence"/>
</dbReference>
<comment type="caution">
    <text evidence="2">The sequence shown here is derived from an EMBL/GenBank/DDBJ whole genome shotgun (WGS) entry which is preliminary data.</text>
</comment>
<reference evidence="2 3" key="1">
    <citation type="journal article" date="2020" name="Int. J. Syst. Evol. Microbiol.">
        <title>Paraburkholderia madseniana sp. nov., a phenolic acid-degrading bacterium isolated from acidic forest soil.</title>
        <authorList>
            <person name="Wilhelm R.C."/>
            <person name="Murphy S.J.L."/>
            <person name="Feriancek N.M."/>
            <person name="Karasz D.C."/>
            <person name="DeRito C.M."/>
            <person name="Newman J.D."/>
            <person name="Buckley D.H."/>
        </authorList>
    </citation>
    <scope>NUCLEOTIDE SEQUENCE [LARGE SCALE GENOMIC DNA]</scope>
    <source>
        <strain evidence="2 3">RP11</strain>
    </source>
</reference>